<reference evidence="1" key="1">
    <citation type="submission" date="2021-02" db="EMBL/GenBank/DDBJ databases">
        <authorList>
            <person name="Nowell W R."/>
        </authorList>
    </citation>
    <scope>NUCLEOTIDE SEQUENCE</scope>
</reference>
<dbReference type="Proteomes" id="UP000663889">
    <property type="component" value="Unassembled WGS sequence"/>
</dbReference>
<evidence type="ECO:0000313" key="2">
    <source>
        <dbReference type="Proteomes" id="UP000663889"/>
    </source>
</evidence>
<comment type="caution">
    <text evidence="1">The sequence shown here is derived from an EMBL/GenBank/DDBJ whole genome shotgun (WGS) entry which is preliminary data.</text>
</comment>
<sequence length="93" mass="10607">KCTVGGYNIFVHTDINNNYLCGGKNSYEHAANPELIVVQQTRGEIKRRVMNELSRIGMIYDEQMSKTSMSSSVIAIFPTVHEICYHNRINSRL</sequence>
<proteinExistence type="predicted"/>
<feature type="non-terminal residue" evidence="1">
    <location>
        <position position="1"/>
    </location>
</feature>
<gene>
    <name evidence="1" type="ORF">SEV965_LOCUS38195</name>
</gene>
<protein>
    <submittedName>
        <fullName evidence="1">Uncharacterized protein</fullName>
    </submittedName>
</protein>
<accession>A0A815WCH5</accession>
<dbReference type="AlphaFoldDB" id="A0A815WCH5"/>
<organism evidence="1 2">
    <name type="scientific">Rotaria sordida</name>
    <dbReference type="NCBI Taxonomy" id="392033"/>
    <lineage>
        <taxon>Eukaryota</taxon>
        <taxon>Metazoa</taxon>
        <taxon>Spiralia</taxon>
        <taxon>Gnathifera</taxon>
        <taxon>Rotifera</taxon>
        <taxon>Eurotatoria</taxon>
        <taxon>Bdelloidea</taxon>
        <taxon>Philodinida</taxon>
        <taxon>Philodinidae</taxon>
        <taxon>Rotaria</taxon>
    </lineage>
</organism>
<name>A0A815WCH5_9BILA</name>
<dbReference type="EMBL" id="CAJNOU010008927">
    <property type="protein sequence ID" value="CAF1542131.1"/>
    <property type="molecule type" value="Genomic_DNA"/>
</dbReference>
<evidence type="ECO:0000313" key="1">
    <source>
        <dbReference type="EMBL" id="CAF1542131.1"/>
    </source>
</evidence>